<proteinExistence type="predicted"/>
<protein>
    <submittedName>
        <fullName evidence="2">Uncharacterized protein</fullName>
    </submittedName>
</protein>
<evidence type="ECO:0000313" key="2">
    <source>
        <dbReference type="EMBL" id="VVC42389.1"/>
    </source>
</evidence>
<dbReference type="AlphaFoldDB" id="A0A5E4NCF3"/>
<dbReference type="EMBL" id="CABPRJ010001950">
    <property type="protein sequence ID" value="VVC42389.1"/>
    <property type="molecule type" value="Genomic_DNA"/>
</dbReference>
<evidence type="ECO:0000313" key="3">
    <source>
        <dbReference type="Proteomes" id="UP000325440"/>
    </source>
</evidence>
<dbReference type="OrthoDB" id="10617351at2759"/>
<keyword evidence="3" id="KW-1185">Reference proteome</keyword>
<feature type="region of interest" description="Disordered" evidence="1">
    <location>
        <begin position="173"/>
        <end position="196"/>
    </location>
</feature>
<evidence type="ECO:0000256" key="1">
    <source>
        <dbReference type="SAM" id="MobiDB-lite"/>
    </source>
</evidence>
<accession>A0A5E4NCF3</accession>
<organism evidence="2 3">
    <name type="scientific">Cinara cedri</name>
    <dbReference type="NCBI Taxonomy" id="506608"/>
    <lineage>
        <taxon>Eukaryota</taxon>
        <taxon>Metazoa</taxon>
        <taxon>Ecdysozoa</taxon>
        <taxon>Arthropoda</taxon>
        <taxon>Hexapoda</taxon>
        <taxon>Insecta</taxon>
        <taxon>Pterygota</taxon>
        <taxon>Neoptera</taxon>
        <taxon>Paraneoptera</taxon>
        <taxon>Hemiptera</taxon>
        <taxon>Sternorrhyncha</taxon>
        <taxon>Aphidomorpha</taxon>
        <taxon>Aphidoidea</taxon>
        <taxon>Aphididae</taxon>
        <taxon>Lachninae</taxon>
        <taxon>Cinara</taxon>
    </lineage>
</organism>
<sequence length="196" mass="22586">MFTDIDFHPYDISWSDWTDLYNDDVVDPHEDTISDIRKVLDEYASPTYPSSKGYEVTIRQRPAVQDLRPLSPFRRVRRKFHEHDNVAGPSIDYNRCEMQNVAVCNEQDVDNNTHRCIQDNDSGENVAIINSQSVQRIPGPSIDYIQCEMQNVAVCNEQDVNNNTHRFIQDNDSGENVAIINSRKRDEPEQNVPSGE</sequence>
<reference evidence="2 3" key="1">
    <citation type="submission" date="2019-08" db="EMBL/GenBank/DDBJ databases">
        <authorList>
            <person name="Alioto T."/>
            <person name="Alioto T."/>
            <person name="Gomez Garrido J."/>
        </authorList>
    </citation>
    <scope>NUCLEOTIDE SEQUENCE [LARGE SCALE GENOMIC DNA]</scope>
</reference>
<gene>
    <name evidence="2" type="ORF">CINCED_3A014073</name>
</gene>
<dbReference type="Proteomes" id="UP000325440">
    <property type="component" value="Unassembled WGS sequence"/>
</dbReference>
<name>A0A5E4NCF3_9HEMI</name>